<comment type="caution">
    <text evidence="4">The sequence shown here is derived from an EMBL/GenBank/DDBJ whole genome shotgun (WGS) entry which is preliminary data.</text>
</comment>
<dbReference type="Gene3D" id="3.40.50.150">
    <property type="entry name" value="Vaccinia Virus protein VP39"/>
    <property type="match status" value="1"/>
</dbReference>
<dbReference type="PROSITE" id="PS50889">
    <property type="entry name" value="S4"/>
    <property type="match status" value="1"/>
</dbReference>
<gene>
    <name evidence="4" type="ORF">DU473_07160</name>
</gene>
<evidence type="ECO:0000313" key="4">
    <source>
        <dbReference type="EMBL" id="TBR79374.1"/>
    </source>
</evidence>
<evidence type="ECO:0000259" key="3">
    <source>
        <dbReference type="Pfam" id="PF01728"/>
    </source>
</evidence>
<dbReference type="InterPro" id="IPR047048">
    <property type="entry name" value="TlyA"/>
</dbReference>
<dbReference type="OrthoDB" id="9784736at2"/>
<keyword evidence="5" id="KW-1185">Reference proteome</keyword>
<evidence type="ECO:0000256" key="2">
    <source>
        <dbReference type="PROSITE-ProRule" id="PRU00182"/>
    </source>
</evidence>
<dbReference type="SUPFAM" id="SSF53335">
    <property type="entry name" value="S-adenosyl-L-methionine-dependent methyltransferases"/>
    <property type="match status" value="1"/>
</dbReference>
<dbReference type="RefSeq" id="WP_131186870.1">
    <property type="nucleotide sequence ID" value="NZ_QPGR01000016.1"/>
</dbReference>
<dbReference type="GO" id="GO:0032259">
    <property type="term" value="P:methylation"/>
    <property type="evidence" value="ECO:0007669"/>
    <property type="project" value="UniProtKB-KW"/>
</dbReference>
<dbReference type="EMBL" id="QPGR01000016">
    <property type="protein sequence ID" value="TBR79374.1"/>
    <property type="molecule type" value="Genomic_DNA"/>
</dbReference>
<dbReference type="CDD" id="cd02440">
    <property type="entry name" value="AdoMet_MTases"/>
    <property type="match status" value="1"/>
</dbReference>
<keyword evidence="1 2" id="KW-0694">RNA-binding</keyword>
<dbReference type="InterPro" id="IPR029063">
    <property type="entry name" value="SAM-dependent_MTases_sf"/>
</dbReference>
<protein>
    <submittedName>
        <fullName evidence="4">TlyA family RNA methyltransferase</fullName>
    </submittedName>
</protein>
<dbReference type="PANTHER" id="PTHR32319:SF0">
    <property type="entry name" value="BACTERIAL HEMOLYSIN-LIKE PROTEIN"/>
    <property type="match status" value="1"/>
</dbReference>
<reference evidence="4 5" key="1">
    <citation type="submission" date="2018-07" db="EMBL/GenBank/DDBJ databases">
        <title>Campylobacter zealandensis sp. nov., isolated from birds and water in New Zealand.</title>
        <authorList>
            <person name="Wilkinson D.A."/>
            <person name="Biggs P.J."/>
            <person name="French N.P."/>
            <person name="Midwinter A.C."/>
        </authorList>
    </citation>
    <scope>NUCLEOTIDE SEQUENCE [LARGE SCALE GENOMIC DNA]</scope>
    <source>
        <strain evidence="4 5">B423b</strain>
    </source>
</reference>
<dbReference type="GO" id="GO:0008168">
    <property type="term" value="F:methyltransferase activity"/>
    <property type="evidence" value="ECO:0007669"/>
    <property type="project" value="UniProtKB-KW"/>
</dbReference>
<dbReference type="PANTHER" id="PTHR32319">
    <property type="entry name" value="BACTERIAL HEMOLYSIN-LIKE PROTEIN"/>
    <property type="match status" value="1"/>
</dbReference>
<sequence>MRYDFFVSKRLKISRNKATELIENKEILLNSRLFKASFDVTTLIQNKDLIEAEILICKELKLELLSKIYVSRAAFKLKSFLENKNILIKDRNCLDIGSSTGGFVQILLENEALKITALDVGSNQLHSSLRNNSKINLIENTDLRTFKSDEKFDLITCDVSFISLIHLLFYIDKLALKDIILLFKPQFEVGKDAKRDKKGILKDEKIVQEARRNFEKACINLGWILQISEESKIRGKEGNVEYFYYYSKR</sequence>
<dbReference type="Pfam" id="PF01728">
    <property type="entry name" value="FtsJ"/>
    <property type="match status" value="1"/>
</dbReference>
<dbReference type="AlphaFoldDB" id="A0A4Q9JT70"/>
<proteinExistence type="predicted"/>
<dbReference type="GO" id="GO:0003723">
    <property type="term" value="F:RNA binding"/>
    <property type="evidence" value="ECO:0007669"/>
    <property type="project" value="UniProtKB-KW"/>
</dbReference>
<keyword evidence="4" id="KW-0808">Transferase</keyword>
<evidence type="ECO:0000313" key="5">
    <source>
        <dbReference type="Proteomes" id="UP000292583"/>
    </source>
</evidence>
<evidence type="ECO:0000256" key="1">
    <source>
        <dbReference type="ARBA" id="ARBA00022884"/>
    </source>
</evidence>
<name>A0A4Q9JT70_9BACT</name>
<dbReference type="Proteomes" id="UP000292583">
    <property type="component" value="Unassembled WGS sequence"/>
</dbReference>
<accession>A0A4Q9JT70</accession>
<organism evidence="4 5">
    <name type="scientific">Campylobacter novaezeelandiae</name>
    <dbReference type="NCBI Taxonomy" id="2267891"/>
    <lineage>
        <taxon>Bacteria</taxon>
        <taxon>Pseudomonadati</taxon>
        <taxon>Campylobacterota</taxon>
        <taxon>Epsilonproteobacteria</taxon>
        <taxon>Campylobacterales</taxon>
        <taxon>Campylobacteraceae</taxon>
        <taxon>Campylobacter</taxon>
    </lineage>
</organism>
<dbReference type="InterPro" id="IPR002877">
    <property type="entry name" value="RNA_MeTrfase_FtsJ_dom"/>
</dbReference>
<feature type="domain" description="Ribosomal RNA methyltransferase FtsJ" evidence="3">
    <location>
        <begin position="69"/>
        <end position="245"/>
    </location>
</feature>
<keyword evidence="4" id="KW-0489">Methyltransferase</keyword>